<keyword evidence="2" id="KW-0449">Lipoprotein</keyword>
<dbReference type="GO" id="GO:0005886">
    <property type="term" value="C:plasma membrane"/>
    <property type="evidence" value="ECO:0007669"/>
    <property type="project" value="UniProtKB-SubCell"/>
</dbReference>
<keyword evidence="2" id="KW-0472">Membrane</keyword>
<keyword evidence="2" id="KW-1134">Transmembrane beta strand</keyword>
<dbReference type="InterPro" id="IPR003423">
    <property type="entry name" value="OMP_efflux"/>
</dbReference>
<dbReference type="Proteomes" id="UP000235994">
    <property type="component" value="Unassembled WGS sequence"/>
</dbReference>
<dbReference type="NCBIfam" id="TIGR01845">
    <property type="entry name" value="outer_NodT"/>
    <property type="match status" value="1"/>
</dbReference>
<comment type="similarity">
    <text evidence="1 2">Belongs to the outer membrane factor (OMF) (TC 1.B.17) family.</text>
</comment>
<evidence type="ECO:0000313" key="3">
    <source>
        <dbReference type="EMBL" id="PND30832.1"/>
    </source>
</evidence>
<dbReference type="PANTHER" id="PTHR30203:SF32">
    <property type="entry name" value="CATION EFFLUX SYSTEM PROTEIN CUSC"/>
    <property type="match status" value="1"/>
</dbReference>
<evidence type="ECO:0000256" key="1">
    <source>
        <dbReference type="ARBA" id="ARBA00007613"/>
    </source>
</evidence>
<keyword evidence="2" id="KW-0812">Transmembrane</keyword>
<dbReference type="AlphaFoldDB" id="A0A2N8KBM4"/>
<dbReference type="Pfam" id="PF02321">
    <property type="entry name" value="OEP"/>
    <property type="match status" value="2"/>
</dbReference>
<proteinExistence type="inferred from homology"/>
<comment type="caution">
    <text evidence="3">The sequence shown here is derived from an EMBL/GenBank/DDBJ whole genome shotgun (WGS) entry which is preliminary data.</text>
</comment>
<evidence type="ECO:0000256" key="2">
    <source>
        <dbReference type="RuleBase" id="RU362097"/>
    </source>
</evidence>
<dbReference type="SUPFAM" id="SSF56954">
    <property type="entry name" value="Outer membrane efflux proteins (OEP)"/>
    <property type="match status" value="1"/>
</dbReference>
<dbReference type="GO" id="GO:0015562">
    <property type="term" value="F:efflux transmembrane transporter activity"/>
    <property type="evidence" value="ECO:0007669"/>
    <property type="project" value="InterPro"/>
</dbReference>
<dbReference type="InterPro" id="IPR010131">
    <property type="entry name" value="MdtP/NodT-like"/>
</dbReference>
<gene>
    <name evidence="3" type="ORF">C1I89_28015</name>
</gene>
<protein>
    <submittedName>
        <fullName evidence="3">Multidrug transporter</fullName>
    </submittedName>
</protein>
<dbReference type="PROSITE" id="PS51257">
    <property type="entry name" value="PROKAR_LIPOPROTEIN"/>
    <property type="match status" value="1"/>
</dbReference>
<comment type="subcellular location">
    <subcellularLocation>
        <location evidence="2">Cell membrane</location>
        <topology evidence="2">Lipid-anchor</topology>
    </subcellularLocation>
</comment>
<dbReference type="Gene3D" id="1.20.1600.10">
    <property type="entry name" value="Outer membrane efflux proteins (OEP)"/>
    <property type="match status" value="1"/>
</dbReference>
<dbReference type="EMBL" id="POQS01000008">
    <property type="protein sequence ID" value="PND30832.1"/>
    <property type="molecule type" value="Genomic_DNA"/>
</dbReference>
<keyword evidence="4" id="KW-1185">Reference proteome</keyword>
<dbReference type="RefSeq" id="WP_054093846.1">
    <property type="nucleotide sequence ID" value="NZ_POQS01000008.1"/>
</dbReference>
<sequence>MKFKPLTLAVALALGGCSLIPQYQRPQAPIEADWPQGAAYDQAEQGDTRAADLRWQEFFRDAALRELIGVALQNNRDLRQAALNVEAYRALHRIQRAELFPGVDAGGSGSRQRLPDDLSPTGEAGIQSRYDVALGVSYELDAFGRIRSLSRAALEQYLASEEAQRSVHIALVGDVATAYFAWRTDQALLELSEATLESYRQSLSLIEASAEAGTASELDVRQARTLVDQARTQKALYTRLIAEDVNALRLLLGAAIPNDLPAGGKLQMDTLADFPAGLPADLLLRRPDIRAAEHRLLAANANIGAARAAFFPSISLTGSAGTASSELDGLFDGGSGAWSLVPRINLPIFTAGRLKANLDYAEIQKDIHVAAYEKAIQTAFREVADGLAARGTYDEQVQAQSDLVDNNRAYYQLARQRYDEGVDTYLTVLDAQRELFASQRQLLSDHLLQLNREVQLYRALGGGWKTDTAERSAAGADGPATLTMN</sequence>
<reference evidence="3 4" key="1">
    <citation type="submission" date="2018-01" db="EMBL/GenBank/DDBJ databases">
        <title>The draft genome of an aniline degradation strain ANB-1.</title>
        <authorList>
            <person name="Zhang L."/>
            <person name="Jiang J."/>
        </authorList>
    </citation>
    <scope>NUCLEOTIDE SEQUENCE [LARGE SCALE GENOMIC DNA]</scope>
    <source>
        <strain evidence="3 4">ANB-1</strain>
    </source>
</reference>
<keyword evidence="2" id="KW-0564">Palmitate</keyword>
<organism evidence="3 4">
    <name type="scientific">Achromobacter pulmonis</name>
    <dbReference type="NCBI Taxonomy" id="1389932"/>
    <lineage>
        <taxon>Bacteria</taxon>
        <taxon>Pseudomonadati</taxon>
        <taxon>Pseudomonadota</taxon>
        <taxon>Betaproteobacteria</taxon>
        <taxon>Burkholderiales</taxon>
        <taxon>Alcaligenaceae</taxon>
        <taxon>Achromobacter</taxon>
    </lineage>
</organism>
<evidence type="ECO:0000313" key="4">
    <source>
        <dbReference type="Proteomes" id="UP000235994"/>
    </source>
</evidence>
<dbReference type="Gene3D" id="2.20.200.10">
    <property type="entry name" value="Outer membrane efflux proteins (OEP)"/>
    <property type="match status" value="1"/>
</dbReference>
<accession>A0A2N8KBM4</accession>
<name>A0A2N8KBM4_9BURK</name>
<dbReference type="PANTHER" id="PTHR30203">
    <property type="entry name" value="OUTER MEMBRANE CATION EFFLUX PROTEIN"/>
    <property type="match status" value="1"/>
</dbReference>